<feature type="domain" description="NodB homology" evidence="4">
    <location>
        <begin position="66"/>
        <end position="255"/>
    </location>
</feature>
<keyword evidence="6" id="KW-1185">Reference proteome</keyword>
<dbReference type="PROSITE" id="PS51677">
    <property type="entry name" value="NODB"/>
    <property type="match status" value="1"/>
</dbReference>
<name>A0A9W6G6R6_9ACTN</name>
<evidence type="ECO:0000256" key="1">
    <source>
        <dbReference type="ARBA" id="ARBA00022723"/>
    </source>
</evidence>
<feature type="signal peptide" evidence="3">
    <location>
        <begin position="1"/>
        <end position="29"/>
    </location>
</feature>
<dbReference type="PANTHER" id="PTHR10587:SF133">
    <property type="entry name" value="CHITIN DEACETYLASE 1-RELATED"/>
    <property type="match status" value="1"/>
</dbReference>
<sequence length="272" mass="29391">MWIADRRRVLHALLASGAAVISGYGTAAAAPPDQTALPLQPQGPADQAMLEEAVSAVLVTRSANGTGIALTFDDGPGPETDDILDILAATRVKAVFCVVGRHVQQYPQLVRRIVDEGHLVGNHSWDHDHVKWKQGTTAVEYERDLLRASDAINDAVPGVEIPFFRAPFGAWGANNIAARIGAGMGMTPLSWSRSLSDWAPLTTEEVIYQRVTAAQPGEVVLLHDADDRGVQERQRTVWASRRAIPAMQRSGRTFAWPKRNPQTVATPPGGVT</sequence>
<organism evidence="5 6">
    <name type="scientific">Glycomyces algeriensis</name>
    <dbReference type="NCBI Taxonomy" id="256037"/>
    <lineage>
        <taxon>Bacteria</taxon>
        <taxon>Bacillati</taxon>
        <taxon>Actinomycetota</taxon>
        <taxon>Actinomycetes</taxon>
        <taxon>Glycomycetales</taxon>
        <taxon>Glycomycetaceae</taxon>
        <taxon>Glycomyces</taxon>
    </lineage>
</organism>
<accession>A0A9W6G6R6</accession>
<dbReference type="GO" id="GO:0005975">
    <property type="term" value="P:carbohydrate metabolic process"/>
    <property type="evidence" value="ECO:0007669"/>
    <property type="project" value="InterPro"/>
</dbReference>
<evidence type="ECO:0000256" key="3">
    <source>
        <dbReference type="SAM" id="SignalP"/>
    </source>
</evidence>
<keyword evidence="3" id="KW-0732">Signal</keyword>
<keyword evidence="1" id="KW-0479">Metal-binding</keyword>
<dbReference type="InterPro" id="IPR002509">
    <property type="entry name" value="NODB_dom"/>
</dbReference>
<dbReference type="GO" id="GO:0016020">
    <property type="term" value="C:membrane"/>
    <property type="evidence" value="ECO:0007669"/>
    <property type="project" value="TreeGrafter"/>
</dbReference>
<dbReference type="Pfam" id="PF01522">
    <property type="entry name" value="Polysacc_deac_1"/>
    <property type="match status" value="1"/>
</dbReference>
<reference evidence="5" key="1">
    <citation type="submission" date="2022-12" db="EMBL/GenBank/DDBJ databases">
        <title>Reference genome sequencing for broad-spectrum identification of bacterial and archaeal isolates by mass spectrometry.</title>
        <authorList>
            <person name="Sekiguchi Y."/>
            <person name="Tourlousse D.M."/>
        </authorList>
    </citation>
    <scope>NUCLEOTIDE SEQUENCE</scope>
    <source>
        <strain evidence="5">LLR39Z86</strain>
    </source>
</reference>
<proteinExistence type="predicted"/>
<keyword evidence="2" id="KW-0378">Hydrolase</keyword>
<protein>
    <recommendedName>
        <fullName evidence="4">NodB homology domain-containing protein</fullName>
    </recommendedName>
</protein>
<feature type="chain" id="PRO_5040805100" description="NodB homology domain-containing protein" evidence="3">
    <location>
        <begin position="30"/>
        <end position="272"/>
    </location>
</feature>
<comment type="caution">
    <text evidence="5">The sequence shown here is derived from an EMBL/GenBank/DDBJ whole genome shotgun (WGS) entry which is preliminary data.</text>
</comment>
<dbReference type="GO" id="GO:0016810">
    <property type="term" value="F:hydrolase activity, acting on carbon-nitrogen (but not peptide) bonds"/>
    <property type="evidence" value="ECO:0007669"/>
    <property type="project" value="InterPro"/>
</dbReference>
<evidence type="ECO:0000313" key="6">
    <source>
        <dbReference type="Proteomes" id="UP001144313"/>
    </source>
</evidence>
<dbReference type="InterPro" id="IPR011330">
    <property type="entry name" value="Glyco_hydro/deAcase_b/a-brl"/>
</dbReference>
<dbReference type="AlphaFoldDB" id="A0A9W6G6R6"/>
<evidence type="ECO:0000313" key="5">
    <source>
        <dbReference type="EMBL" id="GLI41377.1"/>
    </source>
</evidence>
<dbReference type="RefSeq" id="WP_270115438.1">
    <property type="nucleotide sequence ID" value="NZ_BAAAOL010000002.1"/>
</dbReference>
<dbReference type="GO" id="GO:0046872">
    <property type="term" value="F:metal ion binding"/>
    <property type="evidence" value="ECO:0007669"/>
    <property type="project" value="UniProtKB-KW"/>
</dbReference>
<dbReference type="Gene3D" id="3.20.20.370">
    <property type="entry name" value="Glycoside hydrolase/deacetylase"/>
    <property type="match status" value="1"/>
</dbReference>
<dbReference type="InterPro" id="IPR050248">
    <property type="entry name" value="Polysacc_deacetylase_ArnD"/>
</dbReference>
<dbReference type="SUPFAM" id="SSF88713">
    <property type="entry name" value="Glycoside hydrolase/deacetylase"/>
    <property type="match status" value="1"/>
</dbReference>
<dbReference type="PANTHER" id="PTHR10587">
    <property type="entry name" value="GLYCOSYL TRANSFERASE-RELATED"/>
    <property type="match status" value="1"/>
</dbReference>
<dbReference type="Proteomes" id="UP001144313">
    <property type="component" value="Unassembled WGS sequence"/>
</dbReference>
<dbReference type="CDD" id="cd10917">
    <property type="entry name" value="CE4_NodB_like_6s_7s"/>
    <property type="match status" value="1"/>
</dbReference>
<gene>
    <name evidence="5" type="ORF">GALLR39Z86_12270</name>
</gene>
<evidence type="ECO:0000259" key="4">
    <source>
        <dbReference type="PROSITE" id="PS51677"/>
    </source>
</evidence>
<dbReference type="EMBL" id="BSDT01000001">
    <property type="protein sequence ID" value="GLI41377.1"/>
    <property type="molecule type" value="Genomic_DNA"/>
</dbReference>
<evidence type="ECO:0000256" key="2">
    <source>
        <dbReference type="ARBA" id="ARBA00022801"/>
    </source>
</evidence>